<dbReference type="EMBL" id="UGVI01000001">
    <property type="protein sequence ID" value="SUE14701.1"/>
    <property type="molecule type" value="Genomic_DNA"/>
</dbReference>
<dbReference type="AlphaFoldDB" id="A0A379LXC2"/>
<dbReference type="EC" id="2.3.1.86" evidence="5"/>
<dbReference type="SUPFAM" id="SSF56801">
    <property type="entry name" value="Acetyl-CoA synthetase-like"/>
    <property type="match status" value="1"/>
</dbReference>
<dbReference type="CDD" id="cd04433">
    <property type="entry name" value="AFD_class_I"/>
    <property type="match status" value="1"/>
</dbReference>
<dbReference type="Gene3D" id="3.30.300.30">
    <property type="match status" value="1"/>
</dbReference>
<dbReference type="PANTHER" id="PTHR43201">
    <property type="entry name" value="ACYL-COA SYNTHETASE"/>
    <property type="match status" value="1"/>
</dbReference>
<dbReference type="OrthoDB" id="56621at2"/>
<name>A0A379LXC2_9NOCA</name>
<keyword evidence="2 5" id="KW-0436">Ligase</keyword>
<dbReference type="PANTHER" id="PTHR43201:SF5">
    <property type="entry name" value="MEDIUM-CHAIN ACYL-COA LIGASE ACSF2, MITOCHONDRIAL"/>
    <property type="match status" value="1"/>
</dbReference>
<gene>
    <name evidence="5" type="ORF">NCTC13296_01552</name>
</gene>
<dbReference type="Gene3D" id="3.40.50.12780">
    <property type="entry name" value="N-terminal domain of ligase-like"/>
    <property type="match status" value="1"/>
</dbReference>
<proteinExistence type="inferred from homology"/>
<evidence type="ECO:0000256" key="2">
    <source>
        <dbReference type="ARBA" id="ARBA00022598"/>
    </source>
</evidence>
<dbReference type="Pfam" id="PF00501">
    <property type="entry name" value="AMP-binding"/>
    <property type="match status" value="1"/>
</dbReference>
<feature type="domain" description="AMP-binding enzyme C-terminal" evidence="4">
    <location>
        <begin position="468"/>
        <end position="543"/>
    </location>
</feature>
<organism evidence="5 6">
    <name type="scientific">Rhodococcus gordoniae</name>
    <dbReference type="NCBI Taxonomy" id="223392"/>
    <lineage>
        <taxon>Bacteria</taxon>
        <taxon>Bacillati</taxon>
        <taxon>Actinomycetota</taxon>
        <taxon>Actinomycetes</taxon>
        <taxon>Mycobacteriales</taxon>
        <taxon>Nocardiaceae</taxon>
        <taxon>Rhodococcus</taxon>
    </lineage>
</organism>
<sequence>MLGQDILGRITGGRITLDDTIGQVKDIVGSLAVLHRAGLLHFPRVDRSIGTIMAADKYGPFAGSVHAQAERGLDAVALIDEAGDVTYKELEARSNALVRAWQRAGVEPGSVMGIMARNHRGLVLTMLATAKLGVRLVMMNTGFAPRQLVDVAAREQVSTFVFDSEFAEVAAALPDDVRRYVSWVDDEVPGIPTLEQSIEGLDGSSLPAPEVFGGFVLLTSGTTGTPKGAPRGRTSPFASAQFLDRVPLRPGQTMLMAAPAFHGTGVSQFALALALGQTVVMMRRFSPVDTLGLIEQHGANVLVVVPTMLQRILDLGPEKIAEYDTSSLKIVFSAGSSLSPDVCRRTTEAFGHVLYNLYGSTECAVATVATPDDIRQAPGTAGRPPVTCRVVLFDDDGNRITEPHVPGRIFVSSGLSFAGYTDGRDKERIDGLLSIGDIGHRDENGLLFVDGRDDDMIVSGGENVYPLEVENLLAEREDVLDAAVVGVPDSEFGQRLRAFVVPSPESARDAEDIKAFVKSTLARYKVPREVVFLDELPRNATGKLLRRVLVDLDVPGDPESEYTTAGA</sequence>
<accession>A0A379LXC2</accession>
<dbReference type="GO" id="GO:0004321">
    <property type="term" value="F:fatty-acyl-CoA synthase activity"/>
    <property type="evidence" value="ECO:0007669"/>
    <property type="project" value="UniProtKB-EC"/>
</dbReference>
<keyword evidence="5" id="KW-0808">Transferase</keyword>
<dbReference type="Proteomes" id="UP000254569">
    <property type="component" value="Unassembled WGS sequence"/>
</dbReference>
<dbReference type="Pfam" id="PF13193">
    <property type="entry name" value="AMP-binding_C"/>
    <property type="match status" value="1"/>
</dbReference>
<dbReference type="InterPro" id="IPR025110">
    <property type="entry name" value="AMP-bd_C"/>
</dbReference>
<reference evidence="5 6" key="1">
    <citation type="submission" date="2018-06" db="EMBL/GenBank/DDBJ databases">
        <authorList>
            <consortium name="Pathogen Informatics"/>
            <person name="Doyle S."/>
        </authorList>
    </citation>
    <scope>NUCLEOTIDE SEQUENCE [LARGE SCALE GENOMIC DNA]</scope>
    <source>
        <strain evidence="5 6">NCTC13296</strain>
    </source>
</reference>
<evidence type="ECO:0000313" key="5">
    <source>
        <dbReference type="EMBL" id="SUE14701.1"/>
    </source>
</evidence>
<evidence type="ECO:0000313" key="6">
    <source>
        <dbReference type="Proteomes" id="UP000254569"/>
    </source>
</evidence>
<evidence type="ECO:0000259" key="3">
    <source>
        <dbReference type="Pfam" id="PF00501"/>
    </source>
</evidence>
<evidence type="ECO:0000259" key="4">
    <source>
        <dbReference type="Pfam" id="PF13193"/>
    </source>
</evidence>
<dbReference type="InterPro" id="IPR000873">
    <property type="entry name" value="AMP-dep_synth/lig_dom"/>
</dbReference>
<dbReference type="PROSITE" id="PS00455">
    <property type="entry name" value="AMP_BINDING"/>
    <property type="match status" value="1"/>
</dbReference>
<dbReference type="RefSeq" id="WP_064064812.1">
    <property type="nucleotide sequence ID" value="NZ_LPZN01000049.1"/>
</dbReference>
<evidence type="ECO:0000256" key="1">
    <source>
        <dbReference type="ARBA" id="ARBA00006432"/>
    </source>
</evidence>
<dbReference type="InterPro" id="IPR045851">
    <property type="entry name" value="AMP-bd_C_sf"/>
</dbReference>
<protein>
    <submittedName>
        <fullName evidence="5">Acyl-CoA synthetase</fullName>
        <ecNumber evidence="5">2.3.1.86</ecNumber>
        <ecNumber evidence="5">6.2.1.3</ecNumber>
    </submittedName>
</protein>
<dbReference type="InterPro" id="IPR042099">
    <property type="entry name" value="ANL_N_sf"/>
</dbReference>
<dbReference type="InterPro" id="IPR020845">
    <property type="entry name" value="AMP-binding_CS"/>
</dbReference>
<dbReference type="GO" id="GO:0004467">
    <property type="term" value="F:long-chain fatty acid-CoA ligase activity"/>
    <property type="evidence" value="ECO:0007669"/>
    <property type="project" value="UniProtKB-EC"/>
</dbReference>
<dbReference type="FunFam" id="3.30.300.30:FF:000008">
    <property type="entry name" value="2,3-dihydroxybenzoate-AMP ligase"/>
    <property type="match status" value="1"/>
</dbReference>
<comment type="similarity">
    <text evidence="1">Belongs to the ATP-dependent AMP-binding enzyme family.</text>
</comment>
<keyword evidence="6" id="KW-1185">Reference proteome</keyword>
<keyword evidence="5" id="KW-0012">Acyltransferase</keyword>
<dbReference type="GO" id="GO:0031956">
    <property type="term" value="F:medium-chain fatty acid-CoA ligase activity"/>
    <property type="evidence" value="ECO:0007669"/>
    <property type="project" value="TreeGrafter"/>
</dbReference>
<feature type="domain" description="AMP-dependent synthetase/ligase" evidence="3">
    <location>
        <begin position="67"/>
        <end position="420"/>
    </location>
</feature>
<dbReference type="EC" id="6.2.1.3" evidence="5"/>